<dbReference type="GO" id="GO:0006231">
    <property type="term" value="P:dTMP biosynthetic process"/>
    <property type="evidence" value="ECO:0007669"/>
    <property type="project" value="InterPro"/>
</dbReference>
<dbReference type="PANTHER" id="PTHR11548:SF1">
    <property type="entry name" value="THYMIDYLATE SYNTHASE 1"/>
    <property type="match status" value="1"/>
</dbReference>
<dbReference type="Pfam" id="PF00303">
    <property type="entry name" value="Thymidylat_synt"/>
    <property type="match status" value="1"/>
</dbReference>
<accession>A0A8T5GFZ4</accession>
<keyword evidence="3 6" id="KW-0808">Transferase</keyword>
<evidence type="ECO:0000313" key="7">
    <source>
        <dbReference type="Proteomes" id="UP000722459"/>
    </source>
</evidence>
<dbReference type="GO" id="GO:0032259">
    <property type="term" value="P:methylation"/>
    <property type="evidence" value="ECO:0007669"/>
    <property type="project" value="UniProtKB-KW"/>
</dbReference>
<evidence type="ECO:0000256" key="4">
    <source>
        <dbReference type="NCBIfam" id="TIGR03284"/>
    </source>
</evidence>
<sequence>MKAYLDIVKNILETGERKPTRSGMDIISLPGSLFQHDMKEGFPMLTTKKVPFKLVATELEFFIKGLTDKKWLQDRNNHIWDEWCNVDKVPWSNTEDGKAKMAAERDLGPIYGFQWRHFNAPYENYDTDYTGKGVDQLQNMIGMLKSDPNRKRIMMSAWNPIQMKQMALPPCHFNAHTTVDNGKLNLIWSQRSVDTMLGLPFNITSYALLLHLIAKECGFKEGKLVGLLADTHIYANHIEGAKEQLTRDPTKYKLPTLKTENFTSIFDWEYSDSKVENYESYPRIPFEISVV</sequence>
<protein>
    <recommendedName>
        <fullName evidence="1 4">Thymidylate synthase</fullName>
        <ecNumber evidence="1 4">2.1.1.45</ecNumber>
    </recommendedName>
</protein>
<organism evidence="6 7">
    <name type="scientific">Candidatus Iainarchaeum sp</name>
    <dbReference type="NCBI Taxonomy" id="3101447"/>
    <lineage>
        <taxon>Archaea</taxon>
        <taxon>Candidatus Iainarchaeota</taxon>
        <taxon>Candidatus Iainarchaeia</taxon>
        <taxon>Candidatus Iainarchaeales</taxon>
        <taxon>Candidatus Iainarchaeaceae</taxon>
        <taxon>Candidatus Iainarchaeum</taxon>
    </lineage>
</organism>
<dbReference type="EC" id="2.1.1.45" evidence="1 4"/>
<name>A0A8T5GFZ4_9ARCH</name>
<gene>
    <name evidence="6" type="primary">thyA</name>
    <name evidence="6" type="ORF">HON47_04515</name>
</gene>
<evidence type="ECO:0000313" key="6">
    <source>
        <dbReference type="EMBL" id="MBT4870812.1"/>
    </source>
</evidence>
<evidence type="ECO:0000256" key="2">
    <source>
        <dbReference type="ARBA" id="ARBA00022603"/>
    </source>
</evidence>
<dbReference type="PRINTS" id="PR00108">
    <property type="entry name" value="THYMDSNTHASE"/>
</dbReference>
<dbReference type="InterPro" id="IPR023451">
    <property type="entry name" value="Thymidate_synth/dCMP_Mease_dom"/>
</dbReference>
<dbReference type="SUPFAM" id="SSF55831">
    <property type="entry name" value="Thymidylate synthase/dCMP hydroxymethylase"/>
    <property type="match status" value="1"/>
</dbReference>
<dbReference type="CDD" id="cd00351">
    <property type="entry name" value="TS_Pyrimidine_HMase"/>
    <property type="match status" value="1"/>
</dbReference>
<reference evidence="6" key="1">
    <citation type="journal article" date="2021" name="ISME J.">
        <title>Mercury methylation by metabolically versatile and cosmopolitan marine bacteria.</title>
        <authorList>
            <person name="Lin H."/>
            <person name="Ascher D.B."/>
            <person name="Myung Y."/>
            <person name="Lamborg C.H."/>
            <person name="Hallam S.J."/>
            <person name="Gionfriddo C.M."/>
            <person name="Holt K.E."/>
            <person name="Moreau J.W."/>
        </authorList>
    </citation>
    <scope>NUCLEOTIDE SEQUENCE</scope>
    <source>
        <strain evidence="6">SI075_bin30</strain>
    </source>
</reference>
<dbReference type="AlphaFoldDB" id="A0A8T5GFZ4"/>
<dbReference type="InterPro" id="IPR045097">
    <property type="entry name" value="Thymidate_synth/dCMP_Mease"/>
</dbReference>
<dbReference type="Proteomes" id="UP000722459">
    <property type="component" value="Unassembled WGS sequence"/>
</dbReference>
<comment type="caution">
    <text evidence="6">The sequence shown here is derived from an EMBL/GenBank/DDBJ whole genome shotgun (WGS) entry which is preliminary data.</text>
</comment>
<keyword evidence="2 6" id="KW-0489">Methyltransferase</keyword>
<dbReference type="PANTHER" id="PTHR11548">
    <property type="entry name" value="THYMIDYLATE SYNTHASE 1"/>
    <property type="match status" value="1"/>
</dbReference>
<dbReference type="EMBL" id="JABJNZ010000058">
    <property type="protein sequence ID" value="MBT4870812.1"/>
    <property type="molecule type" value="Genomic_DNA"/>
</dbReference>
<dbReference type="Gene3D" id="3.30.572.10">
    <property type="entry name" value="Thymidylate synthase/dCMP hydroxymethylase domain"/>
    <property type="match status" value="1"/>
</dbReference>
<feature type="domain" description="Thymidylate synthase/dCMP hydroxymethylase" evidence="5">
    <location>
        <begin position="2"/>
        <end position="290"/>
    </location>
</feature>
<dbReference type="InterPro" id="IPR000398">
    <property type="entry name" value="Thymidylate_synthase"/>
</dbReference>
<dbReference type="GO" id="GO:0005829">
    <property type="term" value="C:cytosol"/>
    <property type="evidence" value="ECO:0007669"/>
    <property type="project" value="TreeGrafter"/>
</dbReference>
<dbReference type="NCBIfam" id="TIGR03284">
    <property type="entry name" value="thym_sym"/>
    <property type="match status" value="1"/>
</dbReference>
<evidence type="ECO:0000256" key="1">
    <source>
        <dbReference type="ARBA" id="ARBA00011947"/>
    </source>
</evidence>
<dbReference type="GO" id="GO:0004799">
    <property type="term" value="F:thymidylate synthase activity"/>
    <property type="evidence" value="ECO:0007669"/>
    <property type="project" value="UniProtKB-UniRule"/>
</dbReference>
<dbReference type="InterPro" id="IPR036926">
    <property type="entry name" value="Thymidate_synth/dCMP_Mease_sf"/>
</dbReference>
<dbReference type="HAMAP" id="MF_00008">
    <property type="entry name" value="Thymidy_synth_bact"/>
    <property type="match status" value="1"/>
</dbReference>
<evidence type="ECO:0000259" key="5">
    <source>
        <dbReference type="Pfam" id="PF00303"/>
    </source>
</evidence>
<proteinExistence type="inferred from homology"/>
<evidence type="ECO:0000256" key="3">
    <source>
        <dbReference type="ARBA" id="ARBA00022679"/>
    </source>
</evidence>